<dbReference type="AlphaFoldDB" id="A0AAW0Q2A5"/>
<evidence type="ECO:0000256" key="2">
    <source>
        <dbReference type="ARBA" id="ARBA00022741"/>
    </source>
</evidence>
<dbReference type="GO" id="GO:0005525">
    <property type="term" value="F:GTP binding"/>
    <property type="evidence" value="ECO:0007669"/>
    <property type="project" value="UniProtKB-KW"/>
</dbReference>
<evidence type="ECO:0000313" key="7">
    <source>
        <dbReference type="Proteomes" id="UP001460270"/>
    </source>
</evidence>
<organism evidence="6 7">
    <name type="scientific">Mugilogobius chulae</name>
    <name type="common">yellowstripe goby</name>
    <dbReference type="NCBI Taxonomy" id="88201"/>
    <lineage>
        <taxon>Eukaryota</taxon>
        <taxon>Metazoa</taxon>
        <taxon>Chordata</taxon>
        <taxon>Craniata</taxon>
        <taxon>Vertebrata</taxon>
        <taxon>Euteleostomi</taxon>
        <taxon>Actinopterygii</taxon>
        <taxon>Neopterygii</taxon>
        <taxon>Teleostei</taxon>
        <taxon>Neoteleostei</taxon>
        <taxon>Acanthomorphata</taxon>
        <taxon>Gobiaria</taxon>
        <taxon>Gobiiformes</taxon>
        <taxon>Gobioidei</taxon>
        <taxon>Gobiidae</taxon>
        <taxon>Gobionellinae</taxon>
        <taxon>Mugilogobius</taxon>
    </lineage>
</organism>
<feature type="transmembrane region" description="Helical" evidence="4">
    <location>
        <begin position="256"/>
        <end position="277"/>
    </location>
</feature>
<sequence>MVVGSSGPSQFQLTNAIFGREEFPKDVTSISCSSKKIGELAGRRIAVINGPNIYDKDISAVKRENELRRSKCLCIPGPHAFLVAFDMENISPNDMKTVKLIKKRFGRNCLKHCMVLLAHEGPHVSAALEERVKKTKWHLRELVEKYEGRFHIFNKNWRDRSRDRELLQKIEWMIASLGGAYFSSRTFQRAEESVKKEEKRLKKKRNTEMERTWTEMEKRYMADDDLHCRRNDYTNSVSAEIRARAEMDNGWLRKSLIRGLATGLIVGAFMGALVGSIEGPGGMVLYGVIGGAVGGSAGGTAQVAIKRIENRVAPTARLNFNSIFINRFFAAPRN</sequence>
<evidence type="ECO:0000256" key="3">
    <source>
        <dbReference type="ARBA" id="ARBA00023134"/>
    </source>
</evidence>
<comment type="caution">
    <text evidence="6">The sequence shown here is derived from an EMBL/GenBank/DDBJ whole genome shotgun (WGS) entry which is preliminary data.</text>
</comment>
<dbReference type="InterPro" id="IPR006703">
    <property type="entry name" value="G_AIG1"/>
</dbReference>
<dbReference type="Gene3D" id="3.40.50.300">
    <property type="entry name" value="P-loop containing nucleotide triphosphate hydrolases"/>
    <property type="match status" value="1"/>
</dbReference>
<feature type="domain" description="AIG1-type G" evidence="5">
    <location>
        <begin position="1"/>
        <end position="191"/>
    </location>
</feature>
<evidence type="ECO:0000256" key="4">
    <source>
        <dbReference type="SAM" id="Phobius"/>
    </source>
</evidence>
<feature type="transmembrane region" description="Helical" evidence="4">
    <location>
        <begin position="283"/>
        <end position="305"/>
    </location>
</feature>
<dbReference type="Pfam" id="PF04548">
    <property type="entry name" value="AIG1"/>
    <property type="match status" value="1"/>
</dbReference>
<reference evidence="7" key="1">
    <citation type="submission" date="2024-04" db="EMBL/GenBank/DDBJ databases">
        <title>Salinicola lusitanus LLJ914,a marine bacterium isolated from the Okinawa Trough.</title>
        <authorList>
            <person name="Li J."/>
        </authorList>
    </citation>
    <scope>NUCLEOTIDE SEQUENCE [LARGE SCALE GENOMIC DNA]</scope>
</reference>
<evidence type="ECO:0000313" key="6">
    <source>
        <dbReference type="EMBL" id="KAK7939155.1"/>
    </source>
</evidence>
<keyword evidence="4" id="KW-0472">Membrane</keyword>
<keyword evidence="7" id="KW-1185">Reference proteome</keyword>
<dbReference type="Proteomes" id="UP001460270">
    <property type="component" value="Unassembled WGS sequence"/>
</dbReference>
<keyword evidence="3" id="KW-0342">GTP-binding</keyword>
<dbReference type="FunFam" id="3.40.50.300:FF:003244">
    <property type="entry name" value="Si:dkey-120c6.5"/>
    <property type="match status" value="1"/>
</dbReference>
<dbReference type="PANTHER" id="PTHR10903">
    <property type="entry name" value="GTPASE, IMAP FAMILY MEMBER-RELATED"/>
    <property type="match status" value="1"/>
</dbReference>
<comment type="similarity">
    <text evidence="1">Belongs to the TRAFAC class TrmE-Era-EngA-EngB-Septin-like GTPase superfamily. AIG1/Toc34/Toc159-like paraseptin GTPase family. IAN subfamily.</text>
</comment>
<dbReference type="EMBL" id="JBBPFD010000002">
    <property type="protein sequence ID" value="KAK7939155.1"/>
    <property type="molecule type" value="Genomic_DNA"/>
</dbReference>
<evidence type="ECO:0000259" key="5">
    <source>
        <dbReference type="PROSITE" id="PS51720"/>
    </source>
</evidence>
<proteinExistence type="inferred from homology"/>
<keyword evidence="4" id="KW-1133">Transmembrane helix</keyword>
<dbReference type="PROSITE" id="PS51720">
    <property type="entry name" value="G_AIG1"/>
    <property type="match status" value="1"/>
</dbReference>
<dbReference type="PANTHER" id="PTHR10903:SF177">
    <property type="entry name" value="GTPASE IMAP FAMILY MEMBER 4-LIKE-RELATED"/>
    <property type="match status" value="1"/>
</dbReference>
<dbReference type="InterPro" id="IPR027417">
    <property type="entry name" value="P-loop_NTPase"/>
</dbReference>
<evidence type="ECO:0000256" key="1">
    <source>
        <dbReference type="ARBA" id="ARBA00008535"/>
    </source>
</evidence>
<gene>
    <name evidence="6" type="ORF">WMY93_002481</name>
</gene>
<keyword evidence="4" id="KW-0812">Transmembrane</keyword>
<keyword evidence="2" id="KW-0547">Nucleotide-binding</keyword>
<name>A0AAW0Q2A5_9GOBI</name>
<protein>
    <recommendedName>
        <fullName evidence="5">AIG1-type G domain-containing protein</fullName>
    </recommendedName>
</protein>
<accession>A0AAW0Q2A5</accession>
<dbReference type="InterPro" id="IPR045058">
    <property type="entry name" value="GIMA/IAN/Toc"/>
</dbReference>